<evidence type="ECO:0000256" key="5">
    <source>
        <dbReference type="ARBA" id="ARBA00035693"/>
    </source>
</evidence>
<dbReference type="GO" id="GO:0005881">
    <property type="term" value="C:cytoplasmic microtubule"/>
    <property type="evidence" value="ECO:0007669"/>
    <property type="project" value="TreeGrafter"/>
</dbReference>
<evidence type="ECO:0000256" key="4">
    <source>
        <dbReference type="ARBA" id="ARBA00035656"/>
    </source>
</evidence>
<evidence type="ECO:0000313" key="7">
    <source>
        <dbReference type="EMBL" id="KAK3246952.1"/>
    </source>
</evidence>
<evidence type="ECO:0000256" key="3">
    <source>
        <dbReference type="ARBA" id="ARBA00023212"/>
    </source>
</evidence>
<proteinExistence type="inferred from homology"/>
<dbReference type="PANTHER" id="PTHR31144">
    <property type="entry name" value="UPF0602 PROTEIN C4ORF47"/>
    <property type="match status" value="1"/>
</dbReference>
<dbReference type="PANTHER" id="PTHR31144:SF1">
    <property type="entry name" value="UPF0602 PROTEIN C4ORF47"/>
    <property type="match status" value="1"/>
</dbReference>
<dbReference type="EMBL" id="LGRX02029349">
    <property type="protein sequence ID" value="KAK3246952.1"/>
    <property type="molecule type" value="Genomic_DNA"/>
</dbReference>
<accession>A0AAE0F0I9</accession>
<dbReference type="AlphaFoldDB" id="A0AAE0F0I9"/>
<feature type="compositionally biased region" description="Polar residues" evidence="6">
    <location>
        <begin position="132"/>
        <end position="148"/>
    </location>
</feature>
<evidence type="ECO:0000256" key="6">
    <source>
        <dbReference type="SAM" id="MobiDB-lite"/>
    </source>
</evidence>
<evidence type="ECO:0000256" key="2">
    <source>
        <dbReference type="ARBA" id="ARBA00022490"/>
    </source>
</evidence>
<dbReference type="Pfam" id="PF15239">
    <property type="entry name" value="CFAP96-like"/>
    <property type="match status" value="1"/>
</dbReference>
<comment type="similarity">
    <text evidence="4">Belongs to the CFAP96 family.</text>
</comment>
<organism evidence="7 8">
    <name type="scientific">Cymbomonas tetramitiformis</name>
    <dbReference type="NCBI Taxonomy" id="36881"/>
    <lineage>
        <taxon>Eukaryota</taxon>
        <taxon>Viridiplantae</taxon>
        <taxon>Chlorophyta</taxon>
        <taxon>Pyramimonadophyceae</taxon>
        <taxon>Pyramimonadales</taxon>
        <taxon>Pyramimonadaceae</taxon>
        <taxon>Cymbomonas</taxon>
    </lineage>
</organism>
<dbReference type="InterPro" id="IPR029358">
    <property type="entry name" value="CFAP96"/>
</dbReference>
<comment type="subcellular location">
    <subcellularLocation>
        <location evidence="1">Cytoplasm</location>
        <location evidence="1">Cytoskeleton</location>
        <location evidence="1">Microtubule organizing center</location>
        <location evidence="1">Centrosome</location>
    </subcellularLocation>
</comment>
<feature type="region of interest" description="Disordered" evidence="6">
    <location>
        <begin position="116"/>
        <end position="172"/>
    </location>
</feature>
<feature type="region of interest" description="Disordered" evidence="6">
    <location>
        <begin position="184"/>
        <end position="214"/>
    </location>
</feature>
<name>A0AAE0F0I9_9CHLO</name>
<keyword evidence="3" id="KW-0206">Cytoskeleton</keyword>
<feature type="region of interest" description="Disordered" evidence="6">
    <location>
        <begin position="239"/>
        <end position="259"/>
    </location>
</feature>
<keyword evidence="2" id="KW-0963">Cytoplasm</keyword>
<sequence>MANKYGIFSEPSYISIGDPYKKKEKEHSRLTGLNFKATLEKTGVQSDAVFDKLKPLYNGEKYEQTLAEKKDVRDANAAAMATDKPFKCTNPSKKNSGLGGYYGIFGSKFEHKKEFDNEPKQKGQFEVGPRNVVTNPTKKGTFGYNKTTLGEKQGKGGAAGEYEYKPSDFDAERKKERELAAQDLELRMDKPFKPSAPSKKGHFGTPGTTMNGKGNGICGEYQYLENGPTKKEELEHLEKPFKPSNPPKRGYNSTLNKFPQYTEDPMEVKLKAEREARQAEQARMAAQPRFVPPAIPRTGATPSVLRKNLSSM</sequence>
<comment type="caution">
    <text evidence="7">The sequence shown here is derived from an EMBL/GenBank/DDBJ whole genome shotgun (WGS) entry which is preliminary data.</text>
</comment>
<evidence type="ECO:0000313" key="8">
    <source>
        <dbReference type="Proteomes" id="UP001190700"/>
    </source>
</evidence>
<gene>
    <name evidence="7" type="ORF">CYMTET_43533</name>
</gene>
<evidence type="ECO:0000256" key="1">
    <source>
        <dbReference type="ARBA" id="ARBA00004300"/>
    </source>
</evidence>
<dbReference type="Proteomes" id="UP001190700">
    <property type="component" value="Unassembled WGS sequence"/>
</dbReference>
<protein>
    <recommendedName>
        <fullName evidence="5">Cilia-and flagella-associated protein 96</fullName>
    </recommendedName>
</protein>
<reference evidence="7 8" key="1">
    <citation type="journal article" date="2015" name="Genome Biol. Evol.">
        <title>Comparative Genomics of a Bacterivorous Green Alga Reveals Evolutionary Causalities and Consequences of Phago-Mixotrophic Mode of Nutrition.</title>
        <authorList>
            <person name="Burns J.A."/>
            <person name="Paasch A."/>
            <person name="Narechania A."/>
            <person name="Kim E."/>
        </authorList>
    </citation>
    <scope>NUCLEOTIDE SEQUENCE [LARGE SCALE GENOMIC DNA]</scope>
    <source>
        <strain evidence="7 8">PLY_AMNH</strain>
    </source>
</reference>
<keyword evidence="8" id="KW-1185">Reference proteome</keyword>
<feature type="compositionally biased region" description="Basic and acidic residues" evidence="6">
    <location>
        <begin position="162"/>
        <end position="172"/>
    </location>
</feature>
<feature type="region of interest" description="Disordered" evidence="6">
    <location>
        <begin position="277"/>
        <end position="312"/>
    </location>
</feature>